<evidence type="ECO:0000259" key="1">
    <source>
        <dbReference type="Pfam" id="PF05685"/>
    </source>
</evidence>
<dbReference type="PANTHER" id="PTHR47152:SF3">
    <property type="entry name" value="SLR1613 PROTEIN"/>
    <property type="match status" value="1"/>
</dbReference>
<evidence type="ECO:0000313" key="2">
    <source>
        <dbReference type="EMBL" id="MCP2728666.1"/>
    </source>
</evidence>
<dbReference type="Pfam" id="PF05685">
    <property type="entry name" value="Uma2"/>
    <property type="match status" value="1"/>
</dbReference>
<protein>
    <submittedName>
        <fullName evidence="2">Uma2 family endonuclease</fullName>
    </submittedName>
</protein>
<comment type="caution">
    <text evidence="2">The sequence shown here is derived from an EMBL/GenBank/DDBJ whole genome shotgun (WGS) entry which is preliminary data.</text>
</comment>
<dbReference type="RefSeq" id="WP_254011461.1">
    <property type="nucleotide sequence ID" value="NZ_JAMZMM010000067.1"/>
</dbReference>
<feature type="domain" description="Putative restriction endonuclease" evidence="1">
    <location>
        <begin position="22"/>
        <end position="168"/>
    </location>
</feature>
<keyword evidence="3" id="KW-1185">Reference proteome</keyword>
<keyword evidence="2" id="KW-0540">Nuclease</keyword>
<dbReference type="InterPro" id="IPR012296">
    <property type="entry name" value="Nuclease_put_TT1808"/>
</dbReference>
<sequence>MIQTAVKNSITDSCLTLKGVSWSQFESLEAAFNSFDGIKFAYLDGILEIMTVSPEHEESKSTIGLLVEAYMREKGIRFYVKGGPTLGSEELGARKEPDESYNLQTKKAIPDLALEVIFTSGGIDKLQLYKRLGIPEVWFWEDGVLSIYYLREEYEKVERSELLPELDVALLVKYVTYFDQYDAVTEFIQALKEG</sequence>
<dbReference type="InterPro" id="IPR008538">
    <property type="entry name" value="Uma2"/>
</dbReference>
<organism evidence="2 3">
    <name type="scientific">Limnofasciculus baicalensis BBK-W-15</name>
    <dbReference type="NCBI Taxonomy" id="2699891"/>
    <lineage>
        <taxon>Bacteria</taxon>
        <taxon>Bacillati</taxon>
        <taxon>Cyanobacteriota</taxon>
        <taxon>Cyanophyceae</taxon>
        <taxon>Coleofasciculales</taxon>
        <taxon>Coleofasciculaceae</taxon>
        <taxon>Limnofasciculus</taxon>
        <taxon>Limnofasciculus baicalensis</taxon>
    </lineage>
</organism>
<accession>A0AAE3GQ29</accession>
<evidence type="ECO:0000313" key="3">
    <source>
        <dbReference type="Proteomes" id="UP001204953"/>
    </source>
</evidence>
<dbReference type="GO" id="GO:0004519">
    <property type="term" value="F:endonuclease activity"/>
    <property type="evidence" value="ECO:0007669"/>
    <property type="project" value="UniProtKB-KW"/>
</dbReference>
<dbReference type="AlphaFoldDB" id="A0AAE3GQ29"/>
<reference evidence="2" key="1">
    <citation type="submission" date="2022-06" db="EMBL/GenBank/DDBJ databases">
        <title>New cyanobacteria of genus Symplocastrum in benthos of Lake Baikal.</title>
        <authorList>
            <person name="Sorokovikova E."/>
            <person name="Tikhonova I."/>
            <person name="Krasnopeev A."/>
            <person name="Evseev P."/>
            <person name="Gladkikh A."/>
            <person name="Belykh O."/>
        </authorList>
    </citation>
    <scope>NUCLEOTIDE SEQUENCE</scope>
    <source>
        <strain evidence="2">BBK-W-15</strain>
    </source>
</reference>
<dbReference type="Gene3D" id="3.90.1570.10">
    <property type="entry name" value="tt1808, chain A"/>
    <property type="match status" value="1"/>
</dbReference>
<dbReference type="Proteomes" id="UP001204953">
    <property type="component" value="Unassembled WGS sequence"/>
</dbReference>
<dbReference type="InterPro" id="IPR011335">
    <property type="entry name" value="Restrct_endonuc-II-like"/>
</dbReference>
<keyword evidence="2" id="KW-0378">Hydrolase</keyword>
<dbReference type="SUPFAM" id="SSF52980">
    <property type="entry name" value="Restriction endonuclease-like"/>
    <property type="match status" value="1"/>
</dbReference>
<name>A0AAE3GQ29_9CYAN</name>
<keyword evidence="2" id="KW-0255">Endonuclease</keyword>
<proteinExistence type="predicted"/>
<dbReference type="EMBL" id="JAMZMM010000067">
    <property type="protein sequence ID" value="MCP2728666.1"/>
    <property type="molecule type" value="Genomic_DNA"/>
</dbReference>
<dbReference type="CDD" id="cd06260">
    <property type="entry name" value="DUF820-like"/>
    <property type="match status" value="1"/>
</dbReference>
<gene>
    <name evidence="2" type="ORF">NJ959_09305</name>
</gene>
<dbReference type="PANTHER" id="PTHR47152">
    <property type="entry name" value="SLR2084 PROTEIN-RELATED"/>
    <property type="match status" value="1"/>
</dbReference>